<gene>
    <name evidence="3" type="ORF">C5Y93_01505</name>
</gene>
<comment type="caution">
    <text evidence="3">The sequence shown here is derived from an EMBL/GenBank/DDBJ whole genome shotgun (WGS) entry which is preliminary data.</text>
</comment>
<feature type="domain" description="YcxB-like C-terminal" evidence="2">
    <location>
        <begin position="136"/>
        <end position="191"/>
    </location>
</feature>
<evidence type="ECO:0000256" key="1">
    <source>
        <dbReference type="SAM" id="Phobius"/>
    </source>
</evidence>
<feature type="transmembrane region" description="Helical" evidence="1">
    <location>
        <begin position="66"/>
        <end position="83"/>
    </location>
</feature>
<evidence type="ECO:0000313" key="3">
    <source>
        <dbReference type="EMBL" id="PQO48087.1"/>
    </source>
</evidence>
<keyword evidence="1" id="KW-1133">Transmembrane helix</keyword>
<evidence type="ECO:0000259" key="2">
    <source>
        <dbReference type="Pfam" id="PF14317"/>
    </source>
</evidence>
<name>A0A2S8GUI6_9BACT</name>
<dbReference type="Pfam" id="PF14317">
    <property type="entry name" value="YcxB"/>
    <property type="match status" value="2"/>
</dbReference>
<dbReference type="EMBL" id="PUHZ01000002">
    <property type="protein sequence ID" value="PQO48087.1"/>
    <property type="molecule type" value="Genomic_DNA"/>
</dbReference>
<keyword evidence="1" id="KW-0812">Transmembrane</keyword>
<dbReference type="Proteomes" id="UP000237819">
    <property type="component" value="Unassembled WGS sequence"/>
</dbReference>
<proteinExistence type="predicted"/>
<dbReference type="AlphaFoldDB" id="A0A2S8GUI6"/>
<feature type="domain" description="YcxB-like C-terminal" evidence="2">
    <location>
        <begin position="325"/>
        <end position="378"/>
    </location>
</feature>
<reference evidence="3 4" key="1">
    <citation type="submission" date="2018-02" db="EMBL/GenBank/DDBJ databases">
        <title>Comparative genomes isolates from brazilian mangrove.</title>
        <authorList>
            <person name="Araujo J.E."/>
            <person name="Taketani R.G."/>
            <person name="Silva M.C.P."/>
            <person name="Loureco M.V."/>
            <person name="Andreote F.D."/>
        </authorList>
    </citation>
    <scope>NUCLEOTIDE SEQUENCE [LARGE SCALE GENOMIC DNA]</scope>
    <source>
        <strain evidence="3 4">Nap-Phe MGV</strain>
    </source>
</reference>
<feature type="transmembrane region" description="Helical" evidence="1">
    <location>
        <begin position="280"/>
        <end position="302"/>
    </location>
</feature>
<feature type="transmembrane region" description="Helical" evidence="1">
    <location>
        <begin position="95"/>
        <end position="115"/>
    </location>
</feature>
<evidence type="ECO:0000313" key="4">
    <source>
        <dbReference type="Proteomes" id="UP000237819"/>
    </source>
</evidence>
<feature type="transmembrane region" description="Helical" evidence="1">
    <location>
        <begin position="249"/>
        <end position="274"/>
    </location>
</feature>
<organism evidence="3 4">
    <name type="scientific">Blastopirellula marina</name>
    <dbReference type="NCBI Taxonomy" id="124"/>
    <lineage>
        <taxon>Bacteria</taxon>
        <taxon>Pseudomonadati</taxon>
        <taxon>Planctomycetota</taxon>
        <taxon>Planctomycetia</taxon>
        <taxon>Pirellulales</taxon>
        <taxon>Pirellulaceae</taxon>
        <taxon>Blastopirellula</taxon>
    </lineage>
</organism>
<keyword evidence="1" id="KW-0472">Membrane</keyword>
<sequence>MVAADLQPALFPPFRPLRTMSENPFQSPVDPSESLGREEAIVAEGILTARDLRAAYVLQMFSRQSVAILLIGCVSGAMLLGLVRPELARIEWIAAHAILISLATLITFSRLYYVFPYWRQTRRRLLAAPERQRLTLSDAGIRIEAAGADVLLSWSQIGRVRANRRIITIYARTGRLIFLPSHFFDSEADYRAAWRKIDEGVRFAASAPAWETKPSPPEPPADEETIVAVGELTWGELLHGYWHFLRWQILALTLLASLFAAIGVCLGGATWLLLEPDPALIPAALLPLLISALLVFIMALYYRAIRQVYLTQAAGVIRTWQITQQQLYETTPHERASIPWSEITKLVEHEERLILIQQRRDVHIVPRRFFATEAQWRQAVEWGRAGCAAKR</sequence>
<accession>A0A2S8GUI6</accession>
<dbReference type="InterPro" id="IPR025588">
    <property type="entry name" value="YcxB-like_C"/>
</dbReference>
<protein>
    <recommendedName>
        <fullName evidence="2">YcxB-like C-terminal domain-containing protein</fullName>
    </recommendedName>
</protein>